<feature type="transmembrane region" description="Helical" evidence="6">
    <location>
        <begin position="329"/>
        <end position="352"/>
    </location>
</feature>
<feature type="transmembrane region" description="Helical" evidence="6">
    <location>
        <begin position="94"/>
        <end position="114"/>
    </location>
</feature>
<evidence type="ECO:0000256" key="2">
    <source>
        <dbReference type="ARBA" id="ARBA00022475"/>
    </source>
</evidence>
<accession>A0A3B0YF22</accession>
<dbReference type="InterPro" id="IPR023171">
    <property type="entry name" value="Na/H_antiporter_dom_sf"/>
</dbReference>
<feature type="transmembrane region" description="Helical" evidence="6">
    <location>
        <begin position="364"/>
        <end position="382"/>
    </location>
</feature>
<dbReference type="InterPro" id="IPR004670">
    <property type="entry name" value="NhaA"/>
</dbReference>
<name>A0A3B0YF22_9ZZZZ</name>
<evidence type="ECO:0000313" key="7">
    <source>
        <dbReference type="EMBL" id="VAW79498.1"/>
    </source>
</evidence>
<dbReference type="EMBL" id="UOFK01000193">
    <property type="protein sequence ID" value="VAW79498.1"/>
    <property type="molecule type" value="Genomic_DNA"/>
</dbReference>
<evidence type="ECO:0000256" key="3">
    <source>
        <dbReference type="ARBA" id="ARBA00022692"/>
    </source>
</evidence>
<proteinExistence type="inferred from homology"/>
<feature type="transmembrane region" description="Helical" evidence="6">
    <location>
        <begin position="16"/>
        <end position="39"/>
    </location>
</feature>
<dbReference type="PANTHER" id="PTHR30341:SF0">
    <property type="entry name" value="NA(+)_H(+) ANTIPORTER NHAA"/>
    <property type="match status" value="1"/>
</dbReference>
<dbReference type="GO" id="GO:0006885">
    <property type="term" value="P:regulation of pH"/>
    <property type="evidence" value="ECO:0007669"/>
    <property type="project" value="InterPro"/>
</dbReference>
<gene>
    <name evidence="7" type="ORF">MNBD_GAMMA13-929</name>
</gene>
<keyword evidence="2" id="KW-1003">Cell membrane</keyword>
<evidence type="ECO:0000256" key="4">
    <source>
        <dbReference type="ARBA" id="ARBA00022989"/>
    </source>
</evidence>
<keyword evidence="5 6" id="KW-0472">Membrane</keyword>
<dbReference type="PANTHER" id="PTHR30341">
    <property type="entry name" value="SODIUM ION/PROTON ANTIPORTER NHAA-RELATED"/>
    <property type="match status" value="1"/>
</dbReference>
<dbReference type="NCBIfam" id="TIGR00773">
    <property type="entry name" value="NhaA"/>
    <property type="match status" value="1"/>
</dbReference>
<feature type="transmembrane region" description="Helical" evidence="6">
    <location>
        <begin position="207"/>
        <end position="240"/>
    </location>
</feature>
<keyword evidence="4 6" id="KW-1133">Transmembrane helix</keyword>
<feature type="transmembrane region" description="Helical" evidence="6">
    <location>
        <begin position="181"/>
        <end position="200"/>
    </location>
</feature>
<feature type="transmembrane region" description="Helical" evidence="6">
    <location>
        <begin position="126"/>
        <end position="145"/>
    </location>
</feature>
<organism evidence="7">
    <name type="scientific">hydrothermal vent metagenome</name>
    <dbReference type="NCBI Taxonomy" id="652676"/>
    <lineage>
        <taxon>unclassified sequences</taxon>
        <taxon>metagenomes</taxon>
        <taxon>ecological metagenomes</taxon>
    </lineage>
</organism>
<dbReference type="GO" id="GO:0015385">
    <property type="term" value="F:sodium:proton antiporter activity"/>
    <property type="evidence" value="ECO:0007669"/>
    <property type="project" value="TreeGrafter"/>
</dbReference>
<dbReference type="HAMAP" id="MF_01844">
    <property type="entry name" value="NhaA"/>
    <property type="match status" value="1"/>
</dbReference>
<comment type="subcellular location">
    <subcellularLocation>
        <location evidence="1">Cell inner membrane</location>
        <topology evidence="1">Multi-pass membrane protein</topology>
    </subcellularLocation>
</comment>
<feature type="transmembrane region" description="Helical" evidence="6">
    <location>
        <begin position="260"/>
        <end position="278"/>
    </location>
</feature>
<feature type="transmembrane region" description="Helical" evidence="6">
    <location>
        <begin position="290"/>
        <end position="314"/>
    </location>
</feature>
<evidence type="ECO:0000256" key="1">
    <source>
        <dbReference type="ARBA" id="ARBA00004429"/>
    </source>
</evidence>
<feature type="transmembrane region" description="Helical" evidence="6">
    <location>
        <begin position="154"/>
        <end position="175"/>
    </location>
</feature>
<evidence type="ECO:0000256" key="5">
    <source>
        <dbReference type="ARBA" id="ARBA00023136"/>
    </source>
</evidence>
<protein>
    <submittedName>
        <fullName evidence="7">Na+/H+ antiporter NhaA type</fullName>
    </submittedName>
</protein>
<evidence type="ECO:0000256" key="6">
    <source>
        <dbReference type="SAM" id="Phobius"/>
    </source>
</evidence>
<dbReference type="NCBIfam" id="NF007112">
    <property type="entry name" value="PRK09561.1"/>
    <property type="match status" value="1"/>
</dbReference>
<sequence>MNHAISNFLKLESASGILLMLSALAALILANSLLSGYYTALLDIPVHIRIGALTIDKPLLLWINDGLMAVFFFVIGLELKREFVEGELSDPQKIILPALGAIGGMAMPAIIYLLVNKGDPLATSGWAIPAATDIAFALGVLALLGSRVPSQLKIFLVSLAIFDDVGAIIIIALFYTSDLSAIALGISLSCIGVLAFLNWRGSLNISLYLLVGLIMWVALLKSGIHATLAGVVLAAFIPMIKNPETGQSPLHALEHDLHGSVSYIILPVFAFVNAGVSLQGMTLDQILGPVPVGIALGLVIGKQIGVFGICWLGIKLGIAKLPDEVSWSMLYGVAILCGIGFTMSMFIGSLAFEEANSPYLYQDRIGILGGSFIAALLGYFWLRRTLPRAA</sequence>
<dbReference type="GO" id="GO:0005886">
    <property type="term" value="C:plasma membrane"/>
    <property type="evidence" value="ECO:0007669"/>
    <property type="project" value="UniProtKB-SubCell"/>
</dbReference>
<dbReference type="AlphaFoldDB" id="A0A3B0YF22"/>
<dbReference type="Gene3D" id="1.20.1530.10">
    <property type="entry name" value="Na+/H+ antiporter like domain"/>
    <property type="match status" value="1"/>
</dbReference>
<reference evidence="7" key="1">
    <citation type="submission" date="2018-06" db="EMBL/GenBank/DDBJ databases">
        <authorList>
            <person name="Zhirakovskaya E."/>
        </authorList>
    </citation>
    <scope>NUCLEOTIDE SEQUENCE</scope>
</reference>
<dbReference type="Pfam" id="PF06965">
    <property type="entry name" value="Na_H_antiport_1"/>
    <property type="match status" value="1"/>
</dbReference>
<keyword evidence="3 6" id="KW-0812">Transmembrane</keyword>
<feature type="transmembrane region" description="Helical" evidence="6">
    <location>
        <begin position="59"/>
        <end position="79"/>
    </location>
</feature>
<dbReference type="NCBIfam" id="NF007111">
    <property type="entry name" value="PRK09560.1"/>
    <property type="match status" value="1"/>
</dbReference>